<dbReference type="EMBL" id="AP017424">
    <property type="protein sequence ID" value="BAU83106.1"/>
    <property type="molecule type" value="Genomic_DNA"/>
</dbReference>
<reference evidence="1 2" key="1">
    <citation type="journal article" date="2016" name="Genome Announc.">
        <title>Complete Genome Sequence of Thiostrepton-Producing Streptomyces laurentii ATCC 31255.</title>
        <authorList>
            <person name="Doi K."/>
            <person name="Fujino Y."/>
            <person name="Nagayoshi Y."/>
            <person name="Ohshima T."/>
            <person name="Ogata S."/>
        </authorList>
    </citation>
    <scope>NUCLEOTIDE SEQUENCE [LARGE SCALE GENOMIC DNA]</scope>
    <source>
        <strain evidence="1 2">ATCC 31255</strain>
    </source>
</reference>
<dbReference type="Gene3D" id="1.10.1740.10">
    <property type="match status" value="1"/>
</dbReference>
<dbReference type="SUPFAM" id="SSF88659">
    <property type="entry name" value="Sigma3 and sigma4 domains of RNA polymerase sigma factors"/>
    <property type="match status" value="1"/>
</dbReference>
<dbReference type="KEGG" id="slau:SLA_2173"/>
<evidence type="ECO:0000313" key="1">
    <source>
        <dbReference type="EMBL" id="BAU83106.1"/>
    </source>
</evidence>
<sequence length="274" mass="30072">MEPRAVTYLTHAQISAAKSNDLGAVEAVIRETESLVRNLAVFYAGSSDKYGNELVEDLAQVGRVTVWESLSKFEGAAPGAFMLFIRKALHTAMSECRRRETSPGVSARAAKDFEEALTRASGDPYDAERIAASDAMGDRKMSPEHAYAARLSWLGLDYLDRSAANEGGEPLTLADKIERESGVPAELITPADIASHRRTMIRTQVHRVLGLLSERQRHVLKAGFGVSPVPQYRPGADDDELAADMGCTRYQVQQARTKGSRRFGELYRAGARAW</sequence>
<dbReference type="GO" id="GO:0006352">
    <property type="term" value="P:DNA-templated transcription initiation"/>
    <property type="evidence" value="ECO:0007669"/>
    <property type="project" value="InterPro"/>
</dbReference>
<protein>
    <submittedName>
        <fullName evidence="1">Uncharacterized protein</fullName>
    </submittedName>
</protein>
<name>A0A160NY92_STRLU</name>
<gene>
    <name evidence="1" type="ORF">SLA_2173</name>
</gene>
<dbReference type="InterPro" id="IPR013325">
    <property type="entry name" value="RNA_pol_sigma_r2"/>
</dbReference>
<evidence type="ECO:0000313" key="2">
    <source>
        <dbReference type="Proteomes" id="UP000217676"/>
    </source>
</evidence>
<accession>A0A160NY92</accession>
<dbReference type="InterPro" id="IPR013324">
    <property type="entry name" value="RNA_pol_sigma_r3/r4-like"/>
</dbReference>
<dbReference type="AlphaFoldDB" id="A0A160NY92"/>
<keyword evidence="2" id="KW-1185">Reference proteome</keyword>
<organism evidence="1 2">
    <name type="scientific">Streptomyces laurentii</name>
    <dbReference type="NCBI Taxonomy" id="39478"/>
    <lineage>
        <taxon>Bacteria</taxon>
        <taxon>Bacillati</taxon>
        <taxon>Actinomycetota</taxon>
        <taxon>Actinomycetes</taxon>
        <taxon>Kitasatosporales</taxon>
        <taxon>Streptomycetaceae</taxon>
        <taxon>Streptomyces</taxon>
    </lineage>
</organism>
<dbReference type="Proteomes" id="UP000217676">
    <property type="component" value="Chromosome"/>
</dbReference>
<dbReference type="SUPFAM" id="SSF88946">
    <property type="entry name" value="Sigma2 domain of RNA polymerase sigma factors"/>
    <property type="match status" value="1"/>
</dbReference>
<dbReference type="GO" id="GO:0003700">
    <property type="term" value="F:DNA-binding transcription factor activity"/>
    <property type="evidence" value="ECO:0007669"/>
    <property type="project" value="InterPro"/>
</dbReference>
<proteinExistence type="predicted"/>